<gene>
    <name evidence="3" type="ORF">EX895_001319</name>
</gene>
<accession>A0A4U7KXJ0</accession>
<dbReference type="RefSeq" id="XP_029741519.1">
    <property type="nucleotide sequence ID" value="XM_029881918.1"/>
</dbReference>
<feature type="region of interest" description="Disordered" evidence="1">
    <location>
        <begin position="372"/>
        <end position="423"/>
    </location>
</feature>
<dbReference type="OrthoDB" id="3361396at2759"/>
<dbReference type="Proteomes" id="UP000306050">
    <property type="component" value="Chromosome SGRAM_11"/>
</dbReference>
<feature type="compositionally biased region" description="Basic and acidic residues" evidence="1">
    <location>
        <begin position="788"/>
        <end position="800"/>
    </location>
</feature>
<feature type="region of interest" description="Disordered" evidence="1">
    <location>
        <begin position="765"/>
        <end position="890"/>
    </location>
</feature>
<keyword evidence="2" id="KW-0472">Membrane</keyword>
<evidence type="ECO:0000313" key="4">
    <source>
        <dbReference type="Proteomes" id="UP000306050"/>
    </source>
</evidence>
<dbReference type="GeneID" id="40724214"/>
<feature type="region of interest" description="Disordered" evidence="1">
    <location>
        <begin position="587"/>
        <end position="619"/>
    </location>
</feature>
<evidence type="ECO:0000313" key="3">
    <source>
        <dbReference type="EMBL" id="TKY89534.1"/>
    </source>
</evidence>
<organism evidence="3 4">
    <name type="scientific">Sporisorium graminicola</name>
    <dbReference type="NCBI Taxonomy" id="280036"/>
    <lineage>
        <taxon>Eukaryota</taxon>
        <taxon>Fungi</taxon>
        <taxon>Dikarya</taxon>
        <taxon>Basidiomycota</taxon>
        <taxon>Ustilaginomycotina</taxon>
        <taxon>Ustilaginomycetes</taxon>
        <taxon>Ustilaginales</taxon>
        <taxon>Ustilaginaceae</taxon>
        <taxon>Sporisorium</taxon>
    </lineage>
</organism>
<feature type="compositionally biased region" description="Low complexity" evidence="1">
    <location>
        <begin position="147"/>
        <end position="186"/>
    </location>
</feature>
<feature type="region of interest" description="Disordered" evidence="1">
    <location>
        <begin position="1"/>
        <end position="37"/>
    </location>
</feature>
<feature type="compositionally biased region" description="Low complexity" evidence="1">
    <location>
        <begin position="802"/>
        <end position="813"/>
    </location>
</feature>
<feature type="region of interest" description="Disordered" evidence="1">
    <location>
        <begin position="147"/>
        <end position="187"/>
    </location>
</feature>
<feature type="compositionally biased region" description="Low complexity" evidence="1">
    <location>
        <begin position="280"/>
        <end position="304"/>
    </location>
</feature>
<sequence>MWPGASPAWRKRQPTIKPRLGINLNPPKASRSSLSTSQTSTASSIFAVIDPILLTRRQLDDGLGGEAGTDEVGPAPVAPAAPTYNNGLWTPTAAGSAASATPPGFTATVALASDSSSEEDATMSTTAVMPSSTASLSATLASTSASASRTATHTSLSSGSSSSSTSTSSSSASPSTTDKSHSNSNSGSGGFKLVYLTPILVFVGLFLIFSVGGRMWGRYHHASRVEAARRAKYDKHASRQAKKREMQRIKTMWGYDRTPMLPAELEPGEHDLHYKNPHTAAAKPKTAAVAATDADAESSFGSDSESGKSSELDERYPGTFKILSLALLGEGSKPEPPETRGEGGRKYDVGVQSNGWLAVKIRRWIGNDEEDLSDTRYTMGPNKAGGRRMRHALSRDRLRASATAQDDEKSTSSLASPTSTLSVGSGEMKYKAEFSSVDLSRPNAPYSTSPNRYAALGHVGTGREADDPFLTTASQEATALGWRKPLPPQPKESPFRPAILNFGLRSRSKQYDSVAPQSADQLDTPVKATPLQNYNADESAAAGFLPKTLGLGISGVWKTITNLTHPTSAAVPLQTDDDDEESFIGRPYRPHSDVMSDSDTPYSAHRQQAYGDAGTPTKQSHLARTGTVLHVKTTANQPWNTQHSASPAKKISAAAWNDALLASPVNKPALPYQPMQIPQQPSPSPSPTKKYALAPRKSLLLHQAVTSASAAAESKLANAISPAFTDYSELVACYSTPSDVQGEGSIRVLSPPPAVSDQRREYVAGVGTGESVGARQKLQRAKTTKMSTQHDEARRDESVQRSKTSSTSASGSGLNRKATVHHSVRSTKPSNVDTRASPDGKSGLYQYTLTQPLRVSKPPSASTSDSPAIPTRASSSSPTKPSPSTFPHTTAATHLPTALRIASPEPLHPHLQSLPLLRHQPHHPHYQPEPSASPPKRAKAVSNRSNPDEEAAARNSAAKAFNRNTAFQTVDEIVFNSYAQHR</sequence>
<reference evidence="3 4" key="1">
    <citation type="submission" date="2019-05" db="EMBL/GenBank/DDBJ databases">
        <title>Sporisorium graminicola CBS 10092 draft sequencing and annotation.</title>
        <authorList>
            <person name="Solano-Gonzalez S."/>
            <person name="Caddick M.X."/>
            <person name="Darby A."/>
        </authorList>
    </citation>
    <scope>NUCLEOTIDE SEQUENCE [LARGE SCALE GENOMIC DNA]</scope>
    <source>
        <strain evidence="3 4">CBS 10092</strain>
    </source>
</reference>
<comment type="caution">
    <text evidence="3">The sequence shown here is derived from an EMBL/GenBank/DDBJ whole genome shotgun (WGS) entry which is preliminary data.</text>
</comment>
<keyword evidence="4" id="KW-1185">Reference proteome</keyword>
<feature type="transmembrane region" description="Helical" evidence="2">
    <location>
        <begin position="193"/>
        <end position="216"/>
    </location>
</feature>
<feature type="region of interest" description="Disordered" evidence="1">
    <location>
        <begin position="671"/>
        <end position="690"/>
    </location>
</feature>
<feature type="compositionally biased region" description="Low complexity" evidence="1">
    <location>
        <begin position="870"/>
        <end position="890"/>
    </location>
</feature>
<proteinExistence type="predicted"/>
<dbReference type="EMBL" id="SRRM01000004">
    <property type="protein sequence ID" value="TKY89534.1"/>
    <property type="molecule type" value="Genomic_DNA"/>
</dbReference>
<feature type="compositionally biased region" description="Basic and acidic residues" evidence="1">
    <location>
        <begin position="332"/>
        <end position="347"/>
    </location>
</feature>
<feature type="region of interest" description="Disordered" evidence="1">
    <location>
        <begin position="60"/>
        <end position="79"/>
    </location>
</feature>
<protein>
    <submittedName>
        <fullName evidence="3">Uncharacterized protein</fullName>
    </submittedName>
</protein>
<feature type="compositionally biased region" description="Polar residues" evidence="1">
    <location>
        <begin position="845"/>
        <end position="866"/>
    </location>
</feature>
<feature type="region of interest" description="Disordered" evidence="1">
    <location>
        <begin position="328"/>
        <end position="347"/>
    </location>
</feature>
<dbReference type="AlphaFoldDB" id="A0A4U7KXJ0"/>
<feature type="region of interest" description="Disordered" evidence="1">
    <location>
        <begin position="919"/>
        <end position="960"/>
    </location>
</feature>
<feature type="compositionally biased region" description="Low complexity" evidence="1">
    <location>
        <begin position="411"/>
        <end position="422"/>
    </location>
</feature>
<feature type="region of interest" description="Disordered" evidence="1">
    <location>
        <begin position="280"/>
        <end position="314"/>
    </location>
</feature>
<evidence type="ECO:0000256" key="2">
    <source>
        <dbReference type="SAM" id="Phobius"/>
    </source>
</evidence>
<dbReference type="KEGG" id="sgra:EX895_001319"/>
<evidence type="ECO:0000256" key="1">
    <source>
        <dbReference type="SAM" id="MobiDB-lite"/>
    </source>
</evidence>
<feature type="region of interest" description="Disordered" evidence="1">
    <location>
        <begin position="738"/>
        <end position="757"/>
    </location>
</feature>
<name>A0A4U7KXJ0_9BASI</name>
<keyword evidence="2" id="KW-0812">Transmembrane</keyword>
<feature type="compositionally biased region" description="Basic and acidic residues" evidence="1">
    <location>
        <begin position="305"/>
        <end position="314"/>
    </location>
</feature>
<keyword evidence="2" id="KW-1133">Transmembrane helix</keyword>